<feature type="transmembrane region" description="Helical" evidence="1">
    <location>
        <begin position="12"/>
        <end position="37"/>
    </location>
</feature>
<keyword evidence="1" id="KW-1133">Transmembrane helix</keyword>
<sequence length="42" mass="4853">WFYISGFFFTLAGWLSPFILIGMIIIALLIFIVINMLKGRSE</sequence>
<evidence type="ECO:0000256" key="1">
    <source>
        <dbReference type="SAM" id="Phobius"/>
    </source>
</evidence>
<dbReference type="AlphaFoldDB" id="X1NF71"/>
<comment type="caution">
    <text evidence="2">The sequence shown here is derived from an EMBL/GenBank/DDBJ whole genome shotgun (WGS) entry which is preliminary data.</text>
</comment>
<evidence type="ECO:0000313" key="2">
    <source>
        <dbReference type="EMBL" id="GAI42253.1"/>
    </source>
</evidence>
<dbReference type="EMBL" id="BARV01023916">
    <property type="protein sequence ID" value="GAI42253.1"/>
    <property type="molecule type" value="Genomic_DNA"/>
</dbReference>
<gene>
    <name evidence="2" type="ORF">S06H3_39147</name>
</gene>
<reference evidence="2" key="1">
    <citation type="journal article" date="2014" name="Front. Microbiol.">
        <title>High frequency of phylogenetically diverse reductive dehalogenase-homologous genes in deep subseafloor sedimentary metagenomes.</title>
        <authorList>
            <person name="Kawai M."/>
            <person name="Futagami T."/>
            <person name="Toyoda A."/>
            <person name="Takaki Y."/>
            <person name="Nishi S."/>
            <person name="Hori S."/>
            <person name="Arai W."/>
            <person name="Tsubouchi T."/>
            <person name="Morono Y."/>
            <person name="Uchiyama I."/>
            <person name="Ito T."/>
            <person name="Fujiyama A."/>
            <person name="Inagaki F."/>
            <person name="Takami H."/>
        </authorList>
    </citation>
    <scope>NUCLEOTIDE SEQUENCE</scope>
    <source>
        <strain evidence="2">Expedition CK06-06</strain>
    </source>
</reference>
<organism evidence="2">
    <name type="scientific">marine sediment metagenome</name>
    <dbReference type="NCBI Taxonomy" id="412755"/>
    <lineage>
        <taxon>unclassified sequences</taxon>
        <taxon>metagenomes</taxon>
        <taxon>ecological metagenomes</taxon>
    </lineage>
</organism>
<keyword evidence="1" id="KW-0472">Membrane</keyword>
<accession>X1NF71</accession>
<proteinExistence type="predicted"/>
<protein>
    <submittedName>
        <fullName evidence="2">Uncharacterized protein</fullName>
    </submittedName>
</protein>
<feature type="non-terminal residue" evidence="2">
    <location>
        <position position="1"/>
    </location>
</feature>
<name>X1NF71_9ZZZZ</name>
<keyword evidence="1" id="KW-0812">Transmembrane</keyword>